<feature type="transmembrane region" description="Helical" evidence="1">
    <location>
        <begin position="50"/>
        <end position="70"/>
    </location>
</feature>
<dbReference type="PANTHER" id="PTHR42208">
    <property type="entry name" value="HEAVY METAL TRANSPORTER-RELATED"/>
    <property type="match status" value="1"/>
</dbReference>
<dbReference type="AlphaFoldDB" id="A0A2W5PU99"/>
<keyword evidence="1" id="KW-0812">Transmembrane</keyword>
<keyword evidence="1" id="KW-1133">Transmembrane helix</keyword>
<dbReference type="Proteomes" id="UP000249135">
    <property type="component" value="Unassembled WGS sequence"/>
</dbReference>
<name>A0A2W5PU99_VARPD</name>
<feature type="chain" id="PRO_5015986726" evidence="2">
    <location>
        <begin position="21"/>
        <end position="230"/>
    </location>
</feature>
<proteinExistence type="predicted"/>
<evidence type="ECO:0000259" key="3">
    <source>
        <dbReference type="Pfam" id="PF13386"/>
    </source>
</evidence>
<evidence type="ECO:0000256" key="1">
    <source>
        <dbReference type="SAM" id="Phobius"/>
    </source>
</evidence>
<evidence type="ECO:0000313" key="5">
    <source>
        <dbReference type="Proteomes" id="UP000249135"/>
    </source>
</evidence>
<feature type="domain" description="Urease accessory protein UreH-like transmembrane" evidence="3">
    <location>
        <begin position="11"/>
        <end position="210"/>
    </location>
</feature>
<feature type="transmembrane region" description="Helical" evidence="1">
    <location>
        <begin position="158"/>
        <end position="178"/>
    </location>
</feature>
<feature type="transmembrane region" description="Helical" evidence="1">
    <location>
        <begin position="127"/>
        <end position="151"/>
    </location>
</feature>
<dbReference type="Pfam" id="PF13386">
    <property type="entry name" value="DsbD_2"/>
    <property type="match status" value="1"/>
</dbReference>
<dbReference type="EMBL" id="QFPP01000306">
    <property type="protein sequence ID" value="PZQ69056.1"/>
    <property type="molecule type" value="Genomic_DNA"/>
</dbReference>
<evidence type="ECO:0000313" key="4">
    <source>
        <dbReference type="EMBL" id="PZQ69056.1"/>
    </source>
</evidence>
<gene>
    <name evidence="4" type="ORF">DI563_19880</name>
</gene>
<accession>A0A2W5PU99</accession>
<protein>
    <submittedName>
        <fullName evidence="4">Sulfite exporter TauE/SafE family protein</fullName>
    </submittedName>
</protein>
<dbReference type="InterPro" id="IPR039447">
    <property type="entry name" value="UreH-like_TM_dom"/>
</dbReference>
<reference evidence="4 5" key="1">
    <citation type="submission" date="2017-08" db="EMBL/GenBank/DDBJ databases">
        <title>Infants hospitalized years apart are colonized by the same room-sourced microbial strains.</title>
        <authorList>
            <person name="Brooks B."/>
            <person name="Olm M.R."/>
            <person name="Firek B.A."/>
            <person name="Baker R."/>
            <person name="Thomas B.C."/>
            <person name="Morowitz M.J."/>
            <person name="Banfield J.F."/>
        </authorList>
    </citation>
    <scope>NUCLEOTIDE SEQUENCE [LARGE SCALE GENOMIC DNA]</scope>
    <source>
        <strain evidence="4">S2_005_003_R2_41</strain>
    </source>
</reference>
<organism evidence="4 5">
    <name type="scientific">Variovorax paradoxus</name>
    <dbReference type="NCBI Taxonomy" id="34073"/>
    <lineage>
        <taxon>Bacteria</taxon>
        <taxon>Pseudomonadati</taxon>
        <taxon>Pseudomonadota</taxon>
        <taxon>Betaproteobacteria</taxon>
        <taxon>Burkholderiales</taxon>
        <taxon>Comamonadaceae</taxon>
        <taxon>Variovorax</taxon>
    </lineage>
</organism>
<feature type="transmembrane region" description="Helical" evidence="1">
    <location>
        <begin position="198"/>
        <end position="216"/>
    </location>
</feature>
<feature type="signal peptide" evidence="2">
    <location>
        <begin position="1"/>
        <end position="20"/>
    </location>
</feature>
<sequence>MNLALAMTCGLMGLAGGAHCLGMCSAPCAGVVQAAGGTRPALWQFHAGRLAGYAALGALAAVSLQGLGWLGTQVAALRPFWTLLHVAALALGAVLLWQARQPLWLDGLARGAWARVRRAGAAHRWPWLIGALWALLPCSLLYSALVVAALAGNAAAGALCMAAFAAGSAVWLLGGTWLGLRSWVAARDGTAIGSRGEVAVRLSGLALVAASAWALWHDTGAAFLAWCGVL</sequence>
<dbReference type="PANTHER" id="PTHR42208:SF1">
    <property type="entry name" value="HEAVY METAL TRANSPORTER"/>
    <property type="match status" value="1"/>
</dbReference>
<comment type="caution">
    <text evidence="4">The sequence shown here is derived from an EMBL/GenBank/DDBJ whole genome shotgun (WGS) entry which is preliminary data.</text>
</comment>
<keyword evidence="2" id="KW-0732">Signal</keyword>
<evidence type="ECO:0000256" key="2">
    <source>
        <dbReference type="SAM" id="SignalP"/>
    </source>
</evidence>
<feature type="transmembrane region" description="Helical" evidence="1">
    <location>
        <begin position="82"/>
        <end position="99"/>
    </location>
</feature>
<keyword evidence="1" id="KW-0472">Membrane</keyword>